<keyword evidence="3" id="KW-1185">Reference proteome</keyword>
<sequence>MSDGTDDVVDVLTEQIERRFDMSMDELRAAVAAAPEAHDEATELVRWHALLTEAQAAVDTAEDDLLRAMETQTDRIDDPTMDIARRANNAVFARDGRAMVVRWLLDPEAPGKRGPTAEQRPRPGLDRGRGPAPTTPAPPGSTTATTPTPGVRR</sequence>
<organism evidence="2 3">
    <name type="scientific">Streptomyces calidiresistens</name>
    <dbReference type="NCBI Taxonomy" id="1485586"/>
    <lineage>
        <taxon>Bacteria</taxon>
        <taxon>Bacillati</taxon>
        <taxon>Actinomycetota</taxon>
        <taxon>Actinomycetes</taxon>
        <taxon>Kitasatosporales</taxon>
        <taxon>Streptomycetaceae</taxon>
        <taxon>Streptomyces</taxon>
    </lineage>
</organism>
<dbReference type="RefSeq" id="WP_182664137.1">
    <property type="nucleotide sequence ID" value="NZ_VKHS01000306.1"/>
</dbReference>
<feature type="region of interest" description="Disordered" evidence="1">
    <location>
        <begin position="105"/>
        <end position="153"/>
    </location>
</feature>
<feature type="compositionally biased region" description="Low complexity" evidence="1">
    <location>
        <begin position="140"/>
        <end position="153"/>
    </location>
</feature>
<dbReference type="EMBL" id="VKHS01000306">
    <property type="protein sequence ID" value="MBB0230564.1"/>
    <property type="molecule type" value="Genomic_DNA"/>
</dbReference>
<name>A0A7W3T430_9ACTN</name>
<gene>
    <name evidence="2" type="ORF">FOE67_13825</name>
</gene>
<evidence type="ECO:0000313" key="2">
    <source>
        <dbReference type="EMBL" id="MBB0230564.1"/>
    </source>
</evidence>
<accession>A0A7W3T430</accession>
<protein>
    <submittedName>
        <fullName evidence="2">Uncharacterized protein</fullName>
    </submittedName>
</protein>
<dbReference type="AlphaFoldDB" id="A0A7W3T430"/>
<dbReference type="Proteomes" id="UP000530234">
    <property type="component" value="Unassembled WGS sequence"/>
</dbReference>
<evidence type="ECO:0000256" key="1">
    <source>
        <dbReference type="SAM" id="MobiDB-lite"/>
    </source>
</evidence>
<reference evidence="3" key="1">
    <citation type="submission" date="2019-10" db="EMBL/GenBank/DDBJ databases">
        <title>Streptomyces sp. nov., a novel actinobacterium isolated from alkaline environment.</title>
        <authorList>
            <person name="Golinska P."/>
        </authorList>
    </citation>
    <scope>NUCLEOTIDE SEQUENCE [LARGE SCALE GENOMIC DNA]</scope>
    <source>
        <strain evidence="3">DSM 42108</strain>
    </source>
</reference>
<feature type="compositionally biased region" description="Basic and acidic residues" evidence="1">
    <location>
        <begin position="119"/>
        <end position="129"/>
    </location>
</feature>
<proteinExistence type="predicted"/>
<evidence type="ECO:0000313" key="3">
    <source>
        <dbReference type="Proteomes" id="UP000530234"/>
    </source>
</evidence>
<comment type="caution">
    <text evidence="2">The sequence shown here is derived from an EMBL/GenBank/DDBJ whole genome shotgun (WGS) entry which is preliminary data.</text>
</comment>